<evidence type="ECO:0000313" key="2">
    <source>
        <dbReference type="EMBL" id="KAJ3661479.1"/>
    </source>
</evidence>
<feature type="transmembrane region" description="Helical" evidence="1">
    <location>
        <begin position="100"/>
        <end position="120"/>
    </location>
</feature>
<evidence type="ECO:0000256" key="1">
    <source>
        <dbReference type="SAM" id="Phobius"/>
    </source>
</evidence>
<feature type="transmembrane region" description="Helical" evidence="1">
    <location>
        <begin position="62"/>
        <end position="85"/>
    </location>
</feature>
<feature type="transmembrane region" description="Helical" evidence="1">
    <location>
        <begin position="227"/>
        <end position="246"/>
    </location>
</feature>
<organism evidence="2 3">
    <name type="scientific">Zophobas morio</name>
    <dbReference type="NCBI Taxonomy" id="2755281"/>
    <lineage>
        <taxon>Eukaryota</taxon>
        <taxon>Metazoa</taxon>
        <taxon>Ecdysozoa</taxon>
        <taxon>Arthropoda</taxon>
        <taxon>Hexapoda</taxon>
        <taxon>Insecta</taxon>
        <taxon>Pterygota</taxon>
        <taxon>Neoptera</taxon>
        <taxon>Endopterygota</taxon>
        <taxon>Coleoptera</taxon>
        <taxon>Polyphaga</taxon>
        <taxon>Cucujiformia</taxon>
        <taxon>Tenebrionidae</taxon>
        <taxon>Zophobas</taxon>
    </lineage>
</organism>
<reference evidence="2" key="1">
    <citation type="journal article" date="2023" name="G3 (Bethesda)">
        <title>Whole genome assemblies of Zophobas morio and Tenebrio molitor.</title>
        <authorList>
            <person name="Kaur S."/>
            <person name="Stinson S.A."/>
            <person name="diCenzo G.C."/>
        </authorList>
    </citation>
    <scope>NUCLEOTIDE SEQUENCE</scope>
    <source>
        <strain evidence="2">QUZm001</strain>
    </source>
</reference>
<name>A0AA38MMC8_9CUCU</name>
<proteinExistence type="predicted"/>
<keyword evidence="3" id="KW-1185">Reference proteome</keyword>
<dbReference type="AlphaFoldDB" id="A0AA38MMC8"/>
<feature type="transmembrane region" description="Helical" evidence="1">
    <location>
        <begin position="199"/>
        <end position="220"/>
    </location>
</feature>
<keyword evidence="1" id="KW-0472">Membrane</keyword>
<keyword evidence="1" id="KW-0812">Transmembrane</keyword>
<gene>
    <name evidence="2" type="ORF">Zmor_005874</name>
</gene>
<accession>A0AA38MMC8</accession>
<sequence>MKFFNQYVSVSLRTASNAVTGSALLWKQSTIKRLDAERAKYLSEFRNATEKRTNLIHKEAKYITIFVKFHVALSLITGCILIPIGKERKFHFILTFLEDYYHLSILEAFYYIIFPVSALVSIRLPHGLLYIVSYIKFVVYEFLDSTKAVFSIYESKDDNELLESKEYQSVVRGQLVLAIVKINELIKLTNMARDISTELIPAIAISGFLMGLSAMSLAFLGDILGYWCYFQNFMWCVIAVSVLVLYTHCGQEFENVVII</sequence>
<comment type="caution">
    <text evidence="2">The sequence shown here is derived from an EMBL/GenBank/DDBJ whole genome shotgun (WGS) entry which is preliminary data.</text>
</comment>
<protein>
    <submittedName>
        <fullName evidence="2">Uncharacterized protein</fullName>
    </submittedName>
</protein>
<dbReference type="EMBL" id="JALNTZ010000002">
    <property type="protein sequence ID" value="KAJ3661479.1"/>
    <property type="molecule type" value="Genomic_DNA"/>
</dbReference>
<evidence type="ECO:0000313" key="3">
    <source>
        <dbReference type="Proteomes" id="UP001168821"/>
    </source>
</evidence>
<keyword evidence="1" id="KW-1133">Transmembrane helix</keyword>
<dbReference type="Proteomes" id="UP001168821">
    <property type="component" value="Unassembled WGS sequence"/>
</dbReference>